<name>A0A6N8DPG7_RHOAC</name>
<evidence type="ECO:0000259" key="5">
    <source>
        <dbReference type="PROSITE" id="PS50110"/>
    </source>
</evidence>
<dbReference type="AlphaFoldDB" id="A0A6N8DPG7"/>
<proteinExistence type="predicted"/>
<evidence type="ECO:0000313" key="6">
    <source>
        <dbReference type="EMBL" id="MTV32379.1"/>
    </source>
</evidence>
<dbReference type="PROSITE" id="PS50110">
    <property type="entry name" value="RESPONSE_REGULATORY"/>
    <property type="match status" value="1"/>
</dbReference>
<dbReference type="PANTHER" id="PTHR44591:SF3">
    <property type="entry name" value="RESPONSE REGULATORY DOMAIN-CONTAINING PROTEIN"/>
    <property type="match status" value="1"/>
</dbReference>
<dbReference type="InterPro" id="IPR011006">
    <property type="entry name" value="CheY-like_superfamily"/>
</dbReference>
<dbReference type="PANTHER" id="PTHR44591">
    <property type="entry name" value="STRESS RESPONSE REGULATOR PROTEIN 1"/>
    <property type="match status" value="1"/>
</dbReference>
<comment type="caution">
    <text evidence="6">The sequence shown here is derived from an EMBL/GenBank/DDBJ whole genome shotgun (WGS) entry which is preliminary data.</text>
</comment>
<sequence>MSNIVIVDDRSINRTIYAKLAQSIGPEIEVRDFGNPTDALAWLALNRADLIITDHDMPQLDGDEFITRFRAMPRAETVPVMMITVNDQRVLRLRALESGANDFLHSPVDHCEFVMRARNLLKLAHAVEARAESAEPPPEAAPVARLDAHRAKRPAAANWRFAPRLDLMTGRVAGAQLLRDGLAAELADADALRLLLASAAPLQAGRRGTIRLSLAARLDGDAQESAAVALAKRLAETGVAPHWLDLRFDAAEIFVAPQRAEEEARALKTLGVGLTLNLGAVNLGILGHDIGKTGRLAAPIEQFIDALRPTVAFSCPVSPSEALKITRLLGRGARFPLVAGEVANAATLTLLRRAGVCEAQGACFGAPFAARDLSNLFPPLETAALKRLA</sequence>
<evidence type="ECO:0000256" key="3">
    <source>
        <dbReference type="ARBA" id="ARBA00023163"/>
    </source>
</evidence>
<dbReference type="SUPFAM" id="SSF52172">
    <property type="entry name" value="CheY-like"/>
    <property type="match status" value="1"/>
</dbReference>
<dbReference type="RefSeq" id="WP_155447072.1">
    <property type="nucleotide sequence ID" value="NZ_JAOQNR010000016.1"/>
</dbReference>
<reference evidence="6 7" key="1">
    <citation type="submission" date="2019-11" db="EMBL/GenBank/DDBJ databases">
        <title>Whole-genome sequence of a Rhodoblastus acidophilus DSM 142.</title>
        <authorList>
            <person name="Kyndt J.A."/>
            <person name="Meyer T.E."/>
        </authorList>
    </citation>
    <scope>NUCLEOTIDE SEQUENCE [LARGE SCALE GENOMIC DNA]</scope>
    <source>
        <strain evidence="6 7">DSM 142</strain>
    </source>
</reference>
<feature type="modified residue" description="4-aspartylphosphate" evidence="4">
    <location>
        <position position="54"/>
    </location>
</feature>
<gene>
    <name evidence="6" type="ORF">GJ654_15425</name>
</gene>
<dbReference type="OrthoDB" id="9800897at2"/>
<keyword evidence="3" id="KW-0804">Transcription</keyword>
<dbReference type="InterPro" id="IPR050595">
    <property type="entry name" value="Bact_response_regulator"/>
</dbReference>
<dbReference type="GO" id="GO:0000160">
    <property type="term" value="P:phosphorelay signal transduction system"/>
    <property type="evidence" value="ECO:0007669"/>
    <property type="project" value="InterPro"/>
</dbReference>
<evidence type="ECO:0000256" key="4">
    <source>
        <dbReference type="PROSITE-ProRule" id="PRU00169"/>
    </source>
</evidence>
<feature type="domain" description="Response regulatory" evidence="5">
    <location>
        <begin position="3"/>
        <end position="121"/>
    </location>
</feature>
<keyword evidence="1 4" id="KW-0597">Phosphoprotein</keyword>
<evidence type="ECO:0000256" key="2">
    <source>
        <dbReference type="ARBA" id="ARBA00023015"/>
    </source>
</evidence>
<dbReference type="Pfam" id="PF00072">
    <property type="entry name" value="Response_reg"/>
    <property type="match status" value="1"/>
</dbReference>
<accession>A0A6N8DPG7</accession>
<dbReference type="EMBL" id="WNKS01000016">
    <property type="protein sequence ID" value="MTV32379.1"/>
    <property type="molecule type" value="Genomic_DNA"/>
</dbReference>
<dbReference type="SMART" id="SM00448">
    <property type="entry name" value="REC"/>
    <property type="match status" value="1"/>
</dbReference>
<evidence type="ECO:0000256" key="1">
    <source>
        <dbReference type="ARBA" id="ARBA00022553"/>
    </source>
</evidence>
<evidence type="ECO:0000313" key="7">
    <source>
        <dbReference type="Proteomes" id="UP000439113"/>
    </source>
</evidence>
<keyword evidence="2" id="KW-0805">Transcription regulation</keyword>
<dbReference type="InterPro" id="IPR001789">
    <property type="entry name" value="Sig_transdc_resp-reg_receiver"/>
</dbReference>
<protein>
    <submittedName>
        <fullName evidence="6">Response regulator</fullName>
    </submittedName>
</protein>
<organism evidence="6 7">
    <name type="scientific">Rhodoblastus acidophilus</name>
    <name type="common">Rhodopseudomonas acidophila</name>
    <dbReference type="NCBI Taxonomy" id="1074"/>
    <lineage>
        <taxon>Bacteria</taxon>
        <taxon>Pseudomonadati</taxon>
        <taxon>Pseudomonadota</taxon>
        <taxon>Alphaproteobacteria</taxon>
        <taxon>Hyphomicrobiales</taxon>
        <taxon>Rhodoblastaceae</taxon>
        <taxon>Rhodoblastus</taxon>
    </lineage>
</organism>
<dbReference type="Proteomes" id="UP000439113">
    <property type="component" value="Unassembled WGS sequence"/>
</dbReference>
<dbReference type="Gene3D" id="3.40.50.2300">
    <property type="match status" value="1"/>
</dbReference>